<evidence type="ECO:0000313" key="2">
    <source>
        <dbReference type="Proteomes" id="UP000266673"/>
    </source>
</evidence>
<keyword evidence="2" id="KW-1185">Reference proteome</keyword>
<organism evidence="1 2">
    <name type="scientific">Gigaspora rosea</name>
    <dbReference type="NCBI Taxonomy" id="44941"/>
    <lineage>
        <taxon>Eukaryota</taxon>
        <taxon>Fungi</taxon>
        <taxon>Fungi incertae sedis</taxon>
        <taxon>Mucoromycota</taxon>
        <taxon>Glomeromycotina</taxon>
        <taxon>Glomeromycetes</taxon>
        <taxon>Diversisporales</taxon>
        <taxon>Gigasporaceae</taxon>
        <taxon>Gigaspora</taxon>
    </lineage>
</organism>
<accession>A0A397VXC6</accession>
<proteinExistence type="predicted"/>
<dbReference type="AlphaFoldDB" id="A0A397VXC6"/>
<sequence>MEFAISFEHTEEFASIEFHNEDLVNIVNELAVELSIGSWNEFDHFELHNEDSTNVIDEPAIRQMGLTNVMDELTINRIESHNENAMDKPAVGKIFESWDQCIK</sequence>
<gene>
    <name evidence="1" type="ORF">C2G38_2161114</name>
</gene>
<protein>
    <submittedName>
        <fullName evidence="1">Uncharacterized protein</fullName>
    </submittedName>
</protein>
<name>A0A397VXC6_9GLOM</name>
<dbReference type="Proteomes" id="UP000266673">
    <property type="component" value="Unassembled WGS sequence"/>
</dbReference>
<comment type="caution">
    <text evidence="1">The sequence shown here is derived from an EMBL/GenBank/DDBJ whole genome shotgun (WGS) entry which is preliminary data.</text>
</comment>
<reference evidence="1 2" key="1">
    <citation type="submission" date="2018-06" db="EMBL/GenBank/DDBJ databases">
        <title>Comparative genomics reveals the genomic features of Rhizophagus irregularis, R. cerebriforme, R. diaphanum and Gigaspora rosea, and their symbiotic lifestyle signature.</title>
        <authorList>
            <person name="Morin E."/>
            <person name="San Clemente H."/>
            <person name="Chen E.C.H."/>
            <person name="De La Providencia I."/>
            <person name="Hainaut M."/>
            <person name="Kuo A."/>
            <person name="Kohler A."/>
            <person name="Murat C."/>
            <person name="Tang N."/>
            <person name="Roy S."/>
            <person name="Loubradou J."/>
            <person name="Henrissat B."/>
            <person name="Grigoriev I.V."/>
            <person name="Corradi N."/>
            <person name="Roux C."/>
            <person name="Martin F.M."/>
        </authorList>
    </citation>
    <scope>NUCLEOTIDE SEQUENCE [LARGE SCALE GENOMIC DNA]</scope>
    <source>
        <strain evidence="1 2">DAOM 194757</strain>
    </source>
</reference>
<evidence type="ECO:0000313" key="1">
    <source>
        <dbReference type="EMBL" id="RIB27225.1"/>
    </source>
</evidence>
<dbReference type="EMBL" id="QKWP01000106">
    <property type="protein sequence ID" value="RIB27225.1"/>
    <property type="molecule type" value="Genomic_DNA"/>
</dbReference>